<dbReference type="GO" id="GO:0005524">
    <property type="term" value="F:ATP binding"/>
    <property type="evidence" value="ECO:0007669"/>
    <property type="project" value="UniProtKB-KW"/>
</dbReference>
<dbReference type="ExpressionAtlas" id="A0A1D6QKM8">
    <property type="expression patterns" value="baseline and differential"/>
</dbReference>
<dbReference type="FunFam" id="3.30.260.10:FF:000025">
    <property type="entry name" value="Chaperonin containing TCP1 subunit 2"/>
    <property type="match status" value="1"/>
</dbReference>
<dbReference type="InterPro" id="IPR002423">
    <property type="entry name" value="Cpn60/GroEL/TCP-1"/>
</dbReference>
<dbReference type="InterPro" id="IPR027410">
    <property type="entry name" value="TCP-1-like_intermed_sf"/>
</dbReference>
<dbReference type="EMBL" id="CM000780">
    <property type="protein sequence ID" value="AQK58274.1"/>
    <property type="molecule type" value="Genomic_DNA"/>
</dbReference>
<dbReference type="Gene3D" id="3.30.260.10">
    <property type="entry name" value="TCP-1-like chaperonin intermediate domain"/>
    <property type="match status" value="1"/>
</dbReference>
<dbReference type="InParanoid" id="A0A1D6QKM8"/>
<dbReference type="SUPFAM" id="SSF54849">
    <property type="entry name" value="GroEL-intermediate domain like"/>
    <property type="match status" value="1"/>
</dbReference>
<protein>
    <submittedName>
        <fullName evidence="5">Putative TCP-1/cpn60 chaperonin family protein</fullName>
    </submittedName>
</protein>
<evidence type="ECO:0000313" key="5">
    <source>
        <dbReference type="EMBL" id="AQK58274.1"/>
    </source>
</evidence>
<dbReference type="eggNOG" id="KOG0363">
    <property type="taxonomic scope" value="Eukaryota"/>
</dbReference>
<keyword evidence="3" id="KW-0143">Chaperone</keyword>
<dbReference type="Gene3D" id="3.50.7.10">
    <property type="entry name" value="GroEL"/>
    <property type="match status" value="1"/>
</dbReference>
<dbReference type="AlphaFoldDB" id="A0A1D6QKM8"/>
<evidence type="ECO:0000256" key="2">
    <source>
        <dbReference type="ARBA" id="ARBA00022840"/>
    </source>
</evidence>
<proteinExistence type="predicted"/>
<keyword evidence="1" id="KW-0547">Nucleotide-binding</keyword>
<gene>
    <name evidence="5" type="ORF">ZEAMMB73_Zm00001d052882</name>
</gene>
<evidence type="ECO:0000256" key="3">
    <source>
        <dbReference type="ARBA" id="ARBA00023186"/>
    </source>
</evidence>
<dbReference type="SUPFAM" id="SSF52029">
    <property type="entry name" value="GroEL apical domain-like"/>
    <property type="match status" value="1"/>
</dbReference>
<evidence type="ECO:0000259" key="4">
    <source>
        <dbReference type="Pfam" id="PF04577"/>
    </source>
</evidence>
<dbReference type="Pfam" id="PF00118">
    <property type="entry name" value="Cpn60_TCP1"/>
    <property type="match status" value="2"/>
</dbReference>
<evidence type="ECO:0000256" key="1">
    <source>
        <dbReference type="ARBA" id="ARBA00022741"/>
    </source>
</evidence>
<dbReference type="eggNOG" id="KOG4698">
    <property type="taxonomic scope" value="Eukaryota"/>
</dbReference>
<dbReference type="InterPro" id="IPR023214">
    <property type="entry name" value="HAD_sf"/>
</dbReference>
<feature type="domain" description="Glycosyltransferase 61 catalytic" evidence="4">
    <location>
        <begin position="343"/>
        <end position="389"/>
    </location>
</feature>
<accession>A0A1D6QKM8</accession>
<reference evidence="5" key="1">
    <citation type="submission" date="2015-12" db="EMBL/GenBank/DDBJ databases">
        <title>Update maize B73 reference genome by single molecule sequencing technologies.</title>
        <authorList>
            <consortium name="Maize Genome Sequencing Project"/>
            <person name="Ware D."/>
        </authorList>
    </citation>
    <scope>NUCLEOTIDE SEQUENCE</scope>
    <source>
        <tissue evidence="5">Seedling</tissue>
    </source>
</reference>
<dbReference type="InterPro" id="IPR027409">
    <property type="entry name" value="GroEL-like_apical_dom_sf"/>
</dbReference>
<dbReference type="STRING" id="4577.A0A1D6QKM8"/>
<dbReference type="GO" id="GO:0140662">
    <property type="term" value="F:ATP-dependent protein folding chaperone"/>
    <property type="evidence" value="ECO:0007669"/>
    <property type="project" value="InterPro"/>
</dbReference>
<dbReference type="PaxDb" id="4577-GRMZM2G370693_P01"/>
<dbReference type="Gene3D" id="3.40.50.1000">
    <property type="entry name" value="HAD superfamily/HAD-like"/>
    <property type="match status" value="1"/>
</dbReference>
<dbReference type="SMR" id="A0A1D6QKM8"/>
<keyword evidence="2" id="KW-0067">ATP-binding</keyword>
<dbReference type="Gene3D" id="1.20.1110.10">
    <property type="entry name" value="Calcium-transporting ATPase, transmembrane domain"/>
    <property type="match status" value="1"/>
</dbReference>
<dbReference type="InterPro" id="IPR017998">
    <property type="entry name" value="Chaperone_TCP-1"/>
</dbReference>
<dbReference type="InterPro" id="IPR049625">
    <property type="entry name" value="Glyco_transf_61_cat"/>
</dbReference>
<sequence>MAAFIDFFTLSSSSITNSRSDNFFFISLMELNFLDVLSGCLETRSITTPLQSLQGIRGSSALAVLEPESKDDDDDGGISSNSLKDHSNDKLPVNVCSDKFRADLMNIAMTTLSSKILSQDKEYFAELAVDAVLRLKGSTNLEAIQILKKPGGSLKDSFLDEGFILDKKIGIGQPKRIENAKILVANSAMDTDLRLWGMQLIYNFPEELFADAGILAIEHADFEGIERLALVTGGEIASTFDNPESVKLGHCKVIEEIMIREDMLIHLAVTSGGTADDIASRGCEELGGGGRRDPRWYYLNVSLILVDRCVAKRVSISYLVIVSYNICLFFQLLNIILFLKCKVNVVDGPFAHMTMKEQLRAILEASVVIGAHGAGLTHLVSATPDTKVLEIISSMYGPPHFALISHGKSLEYHAINLPGSFARITDVIAVDYCCKIGYGFLDVADATDSTKSETDLVLTEHGLLSLSSAVQISLEICQMMKGCVVYGVSSVLFYFYGAWSCPDLQCW</sequence>
<dbReference type="Pfam" id="PF04577">
    <property type="entry name" value="Glyco_transf_61"/>
    <property type="match status" value="1"/>
</dbReference>
<name>A0A1D6QKM8_MAIZE</name>
<organism evidence="5">
    <name type="scientific">Zea mays</name>
    <name type="common">Maize</name>
    <dbReference type="NCBI Taxonomy" id="4577"/>
    <lineage>
        <taxon>Eukaryota</taxon>
        <taxon>Viridiplantae</taxon>
        <taxon>Streptophyta</taxon>
        <taxon>Embryophyta</taxon>
        <taxon>Tracheophyta</taxon>
        <taxon>Spermatophyta</taxon>
        <taxon>Magnoliopsida</taxon>
        <taxon>Liliopsida</taxon>
        <taxon>Poales</taxon>
        <taxon>Poaceae</taxon>
        <taxon>PACMAD clade</taxon>
        <taxon>Panicoideae</taxon>
        <taxon>Andropogonodae</taxon>
        <taxon>Andropogoneae</taxon>
        <taxon>Tripsacinae</taxon>
        <taxon>Zea</taxon>
    </lineage>
</organism>
<dbReference type="GO" id="GO:0016757">
    <property type="term" value="F:glycosyltransferase activity"/>
    <property type="evidence" value="ECO:0007669"/>
    <property type="project" value="InterPro"/>
</dbReference>
<dbReference type="PANTHER" id="PTHR11353">
    <property type="entry name" value="CHAPERONIN"/>
    <property type="match status" value="1"/>
</dbReference>